<keyword evidence="14" id="KW-1185">Reference proteome</keyword>
<dbReference type="GO" id="GO:0005737">
    <property type="term" value="C:cytoplasm"/>
    <property type="evidence" value="ECO:0007669"/>
    <property type="project" value="TreeGrafter"/>
</dbReference>
<dbReference type="PANTHER" id="PTHR11042">
    <property type="entry name" value="EUKARYOTIC TRANSLATION INITIATION FACTOR 2-ALPHA KINASE EIF2-ALPHA KINASE -RELATED"/>
    <property type="match status" value="1"/>
</dbReference>
<dbReference type="EMBL" id="KZ613472">
    <property type="protein sequence ID" value="PMD24692.1"/>
    <property type="molecule type" value="Genomic_DNA"/>
</dbReference>
<dbReference type="SMART" id="SM00220">
    <property type="entry name" value="S_TKc"/>
    <property type="match status" value="1"/>
</dbReference>
<feature type="compositionally biased region" description="Polar residues" evidence="10">
    <location>
        <begin position="543"/>
        <end position="554"/>
    </location>
</feature>
<accession>A0A2J6QEK3</accession>
<dbReference type="STRING" id="1745343.A0A2J6QEK3"/>
<keyword evidence="3" id="KW-0808">Transferase</keyword>
<proteinExistence type="inferred from homology"/>
<evidence type="ECO:0000256" key="7">
    <source>
        <dbReference type="ARBA" id="ARBA00037982"/>
    </source>
</evidence>
<evidence type="ECO:0000256" key="9">
    <source>
        <dbReference type="ARBA" id="ARBA00048679"/>
    </source>
</evidence>
<feature type="compositionally biased region" description="Polar residues" evidence="10">
    <location>
        <begin position="102"/>
        <end position="112"/>
    </location>
</feature>
<dbReference type="InterPro" id="IPR008271">
    <property type="entry name" value="Ser/Thr_kinase_AS"/>
</dbReference>
<dbReference type="CDD" id="cd00180">
    <property type="entry name" value="PKc"/>
    <property type="match status" value="1"/>
</dbReference>
<feature type="region of interest" description="Disordered" evidence="10">
    <location>
        <begin position="82"/>
        <end position="118"/>
    </location>
</feature>
<keyword evidence="11" id="KW-1133">Transmembrane helix</keyword>
<dbReference type="FunFam" id="3.30.200.20:FF:000306">
    <property type="entry name" value="IKS protein kinase"/>
    <property type="match status" value="1"/>
</dbReference>
<dbReference type="Gene3D" id="3.30.200.20">
    <property type="entry name" value="Phosphorylase Kinase, domain 1"/>
    <property type="match status" value="1"/>
</dbReference>
<feature type="region of interest" description="Disordered" evidence="10">
    <location>
        <begin position="467"/>
        <end position="565"/>
    </location>
</feature>
<dbReference type="GO" id="GO:0005634">
    <property type="term" value="C:nucleus"/>
    <property type="evidence" value="ECO:0007669"/>
    <property type="project" value="TreeGrafter"/>
</dbReference>
<reference evidence="13 14" key="1">
    <citation type="submission" date="2016-05" db="EMBL/GenBank/DDBJ databases">
        <title>A degradative enzymes factory behind the ericoid mycorrhizal symbiosis.</title>
        <authorList>
            <consortium name="DOE Joint Genome Institute"/>
            <person name="Martino E."/>
            <person name="Morin E."/>
            <person name="Grelet G."/>
            <person name="Kuo A."/>
            <person name="Kohler A."/>
            <person name="Daghino S."/>
            <person name="Barry K."/>
            <person name="Choi C."/>
            <person name="Cichocki N."/>
            <person name="Clum A."/>
            <person name="Copeland A."/>
            <person name="Hainaut M."/>
            <person name="Haridas S."/>
            <person name="Labutti K."/>
            <person name="Lindquist E."/>
            <person name="Lipzen A."/>
            <person name="Khouja H.-R."/>
            <person name="Murat C."/>
            <person name="Ohm R."/>
            <person name="Olson A."/>
            <person name="Spatafora J."/>
            <person name="Veneault-Fourrey C."/>
            <person name="Henrissat B."/>
            <person name="Grigoriev I."/>
            <person name="Martin F."/>
            <person name="Perotto S."/>
        </authorList>
    </citation>
    <scope>NUCLEOTIDE SEQUENCE [LARGE SCALE GENOMIC DNA]</scope>
    <source>
        <strain evidence="13 14">UAMH 7357</strain>
    </source>
</reference>
<evidence type="ECO:0000256" key="4">
    <source>
        <dbReference type="ARBA" id="ARBA00022741"/>
    </source>
</evidence>
<gene>
    <name evidence="13" type="ORF">NA56DRAFT_700344</name>
</gene>
<evidence type="ECO:0000256" key="2">
    <source>
        <dbReference type="ARBA" id="ARBA00022527"/>
    </source>
</evidence>
<dbReference type="InterPro" id="IPR000719">
    <property type="entry name" value="Prot_kinase_dom"/>
</dbReference>
<name>A0A2J6QEK3_9HELO</name>
<evidence type="ECO:0000256" key="3">
    <source>
        <dbReference type="ARBA" id="ARBA00022679"/>
    </source>
</evidence>
<evidence type="ECO:0000256" key="5">
    <source>
        <dbReference type="ARBA" id="ARBA00022777"/>
    </source>
</evidence>
<evidence type="ECO:0000259" key="12">
    <source>
        <dbReference type="PROSITE" id="PS50011"/>
    </source>
</evidence>
<keyword evidence="6" id="KW-0067">ATP-binding</keyword>
<comment type="similarity">
    <text evidence="7">Belongs to the protein kinase superfamily. Ser/Thr protein kinase family. GCN2 subfamily.</text>
</comment>
<keyword evidence="11" id="KW-0472">Membrane</keyword>
<feature type="region of interest" description="Disordered" evidence="10">
    <location>
        <begin position="256"/>
        <end position="279"/>
    </location>
</feature>
<protein>
    <recommendedName>
        <fullName evidence="1">non-specific serine/threonine protein kinase</fullName>
        <ecNumber evidence="1">2.7.11.1</ecNumber>
    </recommendedName>
</protein>
<dbReference type="InterPro" id="IPR011009">
    <property type="entry name" value="Kinase-like_dom_sf"/>
</dbReference>
<dbReference type="AlphaFoldDB" id="A0A2J6QEK3"/>
<dbReference type="GO" id="GO:0005524">
    <property type="term" value="F:ATP binding"/>
    <property type="evidence" value="ECO:0007669"/>
    <property type="project" value="UniProtKB-KW"/>
</dbReference>
<feature type="domain" description="Protein kinase" evidence="12">
    <location>
        <begin position="146"/>
        <end position="466"/>
    </location>
</feature>
<feature type="compositionally biased region" description="Low complexity" evidence="10">
    <location>
        <begin position="513"/>
        <end position="529"/>
    </location>
</feature>
<dbReference type="Gene3D" id="1.10.510.10">
    <property type="entry name" value="Transferase(Phosphotransferase) domain 1"/>
    <property type="match status" value="1"/>
</dbReference>
<evidence type="ECO:0000256" key="6">
    <source>
        <dbReference type="ARBA" id="ARBA00022840"/>
    </source>
</evidence>
<organism evidence="13 14">
    <name type="scientific">Hyaloscypha hepaticicola</name>
    <dbReference type="NCBI Taxonomy" id="2082293"/>
    <lineage>
        <taxon>Eukaryota</taxon>
        <taxon>Fungi</taxon>
        <taxon>Dikarya</taxon>
        <taxon>Ascomycota</taxon>
        <taxon>Pezizomycotina</taxon>
        <taxon>Leotiomycetes</taxon>
        <taxon>Helotiales</taxon>
        <taxon>Hyaloscyphaceae</taxon>
        <taxon>Hyaloscypha</taxon>
    </lineage>
</organism>
<dbReference type="SUPFAM" id="SSF56112">
    <property type="entry name" value="Protein kinase-like (PK-like)"/>
    <property type="match status" value="1"/>
</dbReference>
<dbReference type="PROSITE" id="PS50011">
    <property type="entry name" value="PROTEIN_KINASE_DOM"/>
    <property type="match status" value="1"/>
</dbReference>
<feature type="transmembrane region" description="Helical" evidence="11">
    <location>
        <begin position="650"/>
        <end position="675"/>
    </location>
</feature>
<dbReference type="OrthoDB" id="1405469at2759"/>
<evidence type="ECO:0000313" key="13">
    <source>
        <dbReference type="EMBL" id="PMD24692.1"/>
    </source>
</evidence>
<evidence type="ECO:0000256" key="8">
    <source>
        <dbReference type="ARBA" id="ARBA00047899"/>
    </source>
</evidence>
<evidence type="ECO:0000313" key="14">
    <source>
        <dbReference type="Proteomes" id="UP000235672"/>
    </source>
</evidence>
<evidence type="ECO:0000256" key="11">
    <source>
        <dbReference type="SAM" id="Phobius"/>
    </source>
</evidence>
<comment type="catalytic activity">
    <reaction evidence="9">
        <text>L-seryl-[protein] + ATP = O-phospho-L-seryl-[protein] + ADP + H(+)</text>
        <dbReference type="Rhea" id="RHEA:17989"/>
        <dbReference type="Rhea" id="RHEA-COMP:9863"/>
        <dbReference type="Rhea" id="RHEA-COMP:11604"/>
        <dbReference type="ChEBI" id="CHEBI:15378"/>
        <dbReference type="ChEBI" id="CHEBI:29999"/>
        <dbReference type="ChEBI" id="CHEBI:30616"/>
        <dbReference type="ChEBI" id="CHEBI:83421"/>
        <dbReference type="ChEBI" id="CHEBI:456216"/>
        <dbReference type="EC" id="2.7.11.1"/>
    </reaction>
</comment>
<sequence length="742" mass="82359">MSLVPYSSRDSRDIVLRHNDAIVVRDPQTQQLILRGAVQQFPHDCPTCHRPFRSPSPDRNASPHQTGPFISRDYFRLLQAANGGSHQEVPPSSPIRRLVQPASPSDFSSPGGSVSDAEFVASTPAPQAGQSIKKDAFSPNYFSKFFVVERELGRGGKGVVLLVRHELDGVSLGQFACKRVPVGDDHAWLEKVLVEVQLLQGLSHANLVSYRHVWLEDTVISQFGPSVACAFILQQYCNSGDLLHYIIGDTHVPRSTKEQLKEQMRRRSRGQAERPDLRSSQRKLSFEEIYSFFKDIASGLAHLHTANYIHRDLKPSNCLLHKDGNEFRCLISDFGEVQPENVARKSTGSTGTISYCAPEVLKQNEFGRYGNFTTKSDIFSLGMILYFMCFGRLPYKSADSIQEEFEDLDMLREEISTWSGFQDERRERPELPNQLYDFLKRLLALNPADRPSATDILTAIRTEKGLENPTRARNGSSAGLGGRRIQAIDSPMPPSTPVNELNKRVRSAAYLEDASSSDSPSPSSASSPSTQLVIDPSLRSDSRPGNNRQGSMNIKPTLTTPLLMPPPSTRMGTIKHHIDLQRHYFNSWAGRNQQALNLMFKLCVFLVKMLSITKPCTPLVMREVVWWPLMSLAALELALGNKIGWGGMGILGLVHALVLGVVMQFGGGLCVSIGIRRSALLQIAITCIYPGSRSITNGMEKVRGGRNECATNARLCLWKINKIPGARFLNYTTPSDPRSAGK</sequence>
<dbReference type="InterPro" id="IPR050339">
    <property type="entry name" value="CC_SR_Kinase"/>
</dbReference>
<keyword evidence="4" id="KW-0547">Nucleotide-binding</keyword>
<dbReference type="GO" id="GO:0004674">
    <property type="term" value="F:protein serine/threonine kinase activity"/>
    <property type="evidence" value="ECO:0007669"/>
    <property type="project" value="UniProtKB-KW"/>
</dbReference>
<keyword evidence="5 13" id="KW-0418">Kinase</keyword>
<dbReference type="Proteomes" id="UP000235672">
    <property type="component" value="Unassembled WGS sequence"/>
</dbReference>
<dbReference type="Pfam" id="PF00069">
    <property type="entry name" value="Pkinase"/>
    <property type="match status" value="1"/>
</dbReference>
<dbReference type="FunFam" id="1.10.510.10:FF:000699">
    <property type="entry name" value="Probable serine/threonine-protein kinase iksA"/>
    <property type="match status" value="1"/>
</dbReference>
<dbReference type="PROSITE" id="PS00108">
    <property type="entry name" value="PROTEIN_KINASE_ST"/>
    <property type="match status" value="1"/>
</dbReference>
<dbReference type="EC" id="2.7.11.1" evidence="1"/>
<evidence type="ECO:0000256" key="10">
    <source>
        <dbReference type="SAM" id="MobiDB-lite"/>
    </source>
</evidence>
<evidence type="ECO:0000256" key="1">
    <source>
        <dbReference type="ARBA" id="ARBA00012513"/>
    </source>
</evidence>
<keyword evidence="11" id="KW-0812">Transmembrane</keyword>
<dbReference type="PANTHER" id="PTHR11042:SF138">
    <property type="entry name" value="SERINE_THREONINE-PROTEIN KINASE IKS1-RELATED"/>
    <property type="match status" value="1"/>
</dbReference>
<comment type="catalytic activity">
    <reaction evidence="8">
        <text>L-threonyl-[protein] + ATP = O-phospho-L-threonyl-[protein] + ADP + H(+)</text>
        <dbReference type="Rhea" id="RHEA:46608"/>
        <dbReference type="Rhea" id="RHEA-COMP:11060"/>
        <dbReference type="Rhea" id="RHEA-COMP:11605"/>
        <dbReference type="ChEBI" id="CHEBI:15378"/>
        <dbReference type="ChEBI" id="CHEBI:30013"/>
        <dbReference type="ChEBI" id="CHEBI:30616"/>
        <dbReference type="ChEBI" id="CHEBI:61977"/>
        <dbReference type="ChEBI" id="CHEBI:456216"/>
        <dbReference type="EC" id="2.7.11.1"/>
    </reaction>
</comment>
<keyword evidence="2" id="KW-0723">Serine/threonine-protein kinase</keyword>